<accession>A0A915CX28</accession>
<feature type="domain" description="Zinc finger Sec23/Sec24-type" evidence="5">
    <location>
        <begin position="288"/>
        <end position="324"/>
    </location>
</feature>
<feature type="compositionally biased region" description="Pro residues" evidence="4">
    <location>
        <begin position="1"/>
        <end position="15"/>
    </location>
</feature>
<organism evidence="7 8">
    <name type="scientific">Ditylenchus dipsaci</name>
    <dbReference type="NCBI Taxonomy" id="166011"/>
    <lineage>
        <taxon>Eukaryota</taxon>
        <taxon>Metazoa</taxon>
        <taxon>Ecdysozoa</taxon>
        <taxon>Nematoda</taxon>
        <taxon>Chromadorea</taxon>
        <taxon>Rhabditida</taxon>
        <taxon>Tylenchina</taxon>
        <taxon>Tylenchomorpha</taxon>
        <taxon>Sphaerularioidea</taxon>
        <taxon>Anguinidae</taxon>
        <taxon>Anguininae</taxon>
        <taxon>Ditylenchus</taxon>
    </lineage>
</organism>
<dbReference type="GO" id="GO:0006886">
    <property type="term" value="P:intracellular protein transport"/>
    <property type="evidence" value="ECO:0007669"/>
    <property type="project" value="InterPro"/>
</dbReference>
<comment type="subcellular location">
    <subcellularLocation>
        <location evidence="1">Golgi apparatus membrane</location>
    </subcellularLocation>
</comment>
<name>A0A915CX28_9BILA</name>
<dbReference type="WBParaSite" id="jg13505">
    <property type="protein sequence ID" value="jg13505"/>
    <property type="gene ID" value="jg13505"/>
</dbReference>
<dbReference type="SUPFAM" id="SSF81995">
    <property type="entry name" value="beta-sandwich domain of Sec23/24"/>
    <property type="match status" value="1"/>
</dbReference>
<keyword evidence="3" id="KW-0333">Golgi apparatus</keyword>
<dbReference type="GO" id="GO:0090110">
    <property type="term" value="P:COPII-coated vesicle cargo loading"/>
    <property type="evidence" value="ECO:0007669"/>
    <property type="project" value="TreeGrafter"/>
</dbReference>
<dbReference type="SUPFAM" id="SSF82919">
    <property type="entry name" value="Zn-finger domain of Sec23/24"/>
    <property type="match status" value="1"/>
</dbReference>
<dbReference type="InterPro" id="IPR006896">
    <property type="entry name" value="Sec23/24_trunk_dom"/>
</dbReference>
<evidence type="ECO:0000259" key="5">
    <source>
        <dbReference type="Pfam" id="PF04810"/>
    </source>
</evidence>
<feature type="compositionally biased region" description="Low complexity" evidence="4">
    <location>
        <begin position="154"/>
        <end position="188"/>
    </location>
</feature>
<evidence type="ECO:0000256" key="4">
    <source>
        <dbReference type="SAM" id="MobiDB-lite"/>
    </source>
</evidence>
<protein>
    <submittedName>
        <fullName evidence="8">Protein transport protein Sec24A</fullName>
    </submittedName>
</protein>
<sequence>MLPPSFPSYAPPPAPFDGQQQQQPKTTMMMPHQAPPAAFNGYSNGASNGIPQQQPALPVAPRFPVPNNCLTGQNANAQWSNQPPVPPGLSKQPVYNNQPPMQSPPIPAAIPRQQQHQVYNNNVSSPPMPNFQNNLPASSAYVPPNHYQPPLPSVPQQQPNQMPMQQNQMAMSQQQQSSSYQYNNAQQPSFGAPSMQPPSHMLHNSQQVRYMDLMQERNLLGFDLEDNEISLPVSVCNPEVHCAPSVFRCTMSAIPETTELLNKCRLPLGLTLQPFRDLKNLTVIQTNIVRCRYCRTYINPYVYLPDNRHWKCNLCYRVNDLPEEFTWDPVTKSFGDPSRRPELQNATMEYIAPAEYMLRPPQPALYLFIFDVSSNAVDCGYLHNFAEQLLINLDQMPGDERTLISFIGVDSSLHFFQFTNQSAPPKQLVVDDVDEPFAPVNFGLIVELHKYKESVRHFVQSLPTLYESNSNSSYC</sequence>
<feature type="compositionally biased region" description="Polar residues" evidence="4">
    <location>
        <begin position="112"/>
        <end position="137"/>
    </location>
</feature>
<dbReference type="PANTHER" id="PTHR13803">
    <property type="entry name" value="SEC24-RELATED PROTEIN"/>
    <property type="match status" value="1"/>
</dbReference>
<dbReference type="InterPro" id="IPR036465">
    <property type="entry name" value="vWFA_dom_sf"/>
</dbReference>
<dbReference type="AlphaFoldDB" id="A0A915CX28"/>
<feature type="region of interest" description="Disordered" evidence="4">
    <location>
        <begin position="72"/>
        <end position="195"/>
    </location>
</feature>
<keyword evidence="7" id="KW-1185">Reference proteome</keyword>
<proteinExistence type="inferred from homology"/>
<feature type="region of interest" description="Disordered" evidence="4">
    <location>
        <begin position="1"/>
        <end position="48"/>
    </location>
</feature>
<dbReference type="InterPro" id="IPR050550">
    <property type="entry name" value="SEC23_SEC24_subfamily"/>
</dbReference>
<dbReference type="Pfam" id="PF04811">
    <property type="entry name" value="Sec23_trunk"/>
    <property type="match status" value="1"/>
</dbReference>
<feature type="domain" description="Sec23/Sec24 trunk" evidence="6">
    <location>
        <begin position="361"/>
        <end position="473"/>
    </location>
</feature>
<dbReference type="Gene3D" id="2.60.40.1670">
    <property type="entry name" value="beta-sandwich domain of Sec23/24"/>
    <property type="match status" value="1"/>
</dbReference>
<comment type="similarity">
    <text evidence="2">Belongs to the SEC23/SEC24 family. SEC24 subfamily.</text>
</comment>
<dbReference type="Gene3D" id="3.40.50.410">
    <property type="entry name" value="von Willebrand factor, type A domain"/>
    <property type="match status" value="1"/>
</dbReference>
<evidence type="ECO:0000313" key="7">
    <source>
        <dbReference type="Proteomes" id="UP000887574"/>
    </source>
</evidence>
<dbReference type="GO" id="GO:0030127">
    <property type="term" value="C:COPII vesicle coat"/>
    <property type="evidence" value="ECO:0007669"/>
    <property type="project" value="InterPro"/>
</dbReference>
<dbReference type="Proteomes" id="UP000887574">
    <property type="component" value="Unplaced"/>
</dbReference>
<dbReference type="GO" id="GO:0008270">
    <property type="term" value="F:zinc ion binding"/>
    <property type="evidence" value="ECO:0007669"/>
    <property type="project" value="InterPro"/>
</dbReference>
<dbReference type="GO" id="GO:0070971">
    <property type="term" value="C:endoplasmic reticulum exit site"/>
    <property type="evidence" value="ECO:0007669"/>
    <property type="project" value="TreeGrafter"/>
</dbReference>
<dbReference type="SUPFAM" id="SSF53300">
    <property type="entry name" value="vWA-like"/>
    <property type="match status" value="1"/>
</dbReference>
<dbReference type="InterPro" id="IPR006895">
    <property type="entry name" value="Znf_Sec23_Sec24"/>
</dbReference>
<evidence type="ECO:0000259" key="6">
    <source>
        <dbReference type="Pfam" id="PF04811"/>
    </source>
</evidence>
<dbReference type="InterPro" id="IPR036174">
    <property type="entry name" value="Znf_Sec23_Sec24_sf"/>
</dbReference>
<dbReference type="Pfam" id="PF04810">
    <property type="entry name" value="zf-Sec23_Sec24"/>
    <property type="match status" value="1"/>
</dbReference>
<reference evidence="8" key="1">
    <citation type="submission" date="2022-11" db="UniProtKB">
        <authorList>
            <consortium name="WormBaseParasite"/>
        </authorList>
    </citation>
    <scope>IDENTIFICATION</scope>
</reference>
<evidence type="ECO:0000256" key="2">
    <source>
        <dbReference type="ARBA" id="ARBA00008334"/>
    </source>
</evidence>
<dbReference type="PANTHER" id="PTHR13803:SF39">
    <property type="entry name" value="SECRETORY 24AB, ISOFORM A"/>
    <property type="match status" value="1"/>
</dbReference>
<dbReference type="Gene3D" id="2.30.30.380">
    <property type="entry name" value="Zn-finger domain of Sec23/24"/>
    <property type="match status" value="1"/>
</dbReference>
<feature type="compositionally biased region" description="Polar residues" evidence="4">
    <location>
        <begin position="72"/>
        <end position="82"/>
    </location>
</feature>
<dbReference type="GO" id="GO:0000149">
    <property type="term" value="F:SNARE binding"/>
    <property type="evidence" value="ECO:0007669"/>
    <property type="project" value="TreeGrafter"/>
</dbReference>
<dbReference type="GO" id="GO:0000139">
    <property type="term" value="C:Golgi membrane"/>
    <property type="evidence" value="ECO:0007669"/>
    <property type="project" value="UniProtKB-SubCell"/>
</dbReference>
<evidence type="ECO:0000313" key="8">
    <source>
        <dbReference type="WBParaSite" id="jg13505"/>
    </source>
</evidence>
<evidence type="ECO:0000256" key="1">
    <source>
        <dbReference type="ARBA" id="ARBA00004394"/>
    </source>
</evidence>
<evidence type="ECO:0000256" key="3">
    <source>
        <dbReference type="ARBA" id="ARBA00023034"/>
    </source>
</evidence>